<dbReference type="EMBL" id="BARS01055357">
    <property type="protein sequence ID" value="GAG44892.1"/>
    <property type="molecule type" value="Genomic_DNA"/>
</dbReference>
<dbReference type="CDD" id="cd00293">
    <property type="entry name" value="USP-like"/>
    <property type="match status" value="1"/>
</dbReference>
<accession>X0YC73</accession>
<evidence type="ECO:0000313" key="2">
    <source>
        <dbReference type="EMBL" id="GAG44892.1"/>
    </source>
</evidence>
<feature type="non-terminal residue" evidence="2">
    <location>
        <position position="1"/>
    </location>
</feature>
<evidence type="ECO:0000259" key="1">
    <source>
        <dbReference type="Pfam" id="PF00582"/>
    </source>
</evidence>
<proteinExistence type="predicted"/>
<organism evidence="2">
    <name type="scientific">marine sediment metagenome</name>
    <dbReference type="NCBI Taxonomy" id="412755"/>
    <lineage>
        <taxon>unclassified sequences</taxon>
        <taxon>metagenomes</taxon>
        <taxon>ecological metagenomes</taxon>
    </lineage>
</organism>
<name>X0YC73_9ZZZZ</name>
<dbReference type="SUPFAM" id="SSF52402">
    <property type="entry name" value="Adenine nucleotide alpha hydrolases-like"/>
    <property type="match status" value="1"/>
</dbReference>
<dbReference type="Gene3D" id="3.40.50.620">
    <property type="entry name" value="HUPs"/>
    <property type="match status" value="1"/>
</dbReference>
<feature type="domain" description="UspA" evidence="1">
    <location>
        <begin position="1"/>
        <end position="48"/>
    </location>
</feature>
<dbReference type="InterPro" id="IPR014729">
    <property type="entry name" value="Rossmann-like_a/b/a_fold"/>
</dbReference>
<sequence length="53" mass="5742">AIIRAAECECADLIAMASHGRSGMSQVFYGSVAVGVLHRVDRPLLLVRSRDNE</sequence>
<dbReference type="Pfam" id="PF00582">
    <property type="entry name" value="Usp"/>
    <property type="match status" value="1"/>
</dbReference>
<dbReference type="InterPro" id="IPR006016">
    <property type="entry name" value="UspA"/>
</dbReference>
<dbReference type="AlphaFoldDB" id="X0YC73"/>
<dbReference type="PRINTS" id="PR01438">
    <property type="entry name" value="UNVRSLSTRESS"/>
</dbReference>
<comment type="caution">
    <text evidence="2">The sequence shown here is derived from an EMBL/GenBank/DDBJ whole genome shotgun (WGS) entry which is preliminary data.</text>
</comment>
<gene>
    <name evidence="2" type="ORF">S01H1_81746</name>
</gene>
<dbReference type="InterPro" id="IPR006015">
    <property type="entry name" value="Universal_stress_UspA"/>
</dbReference>
<reference evidence="2" key="1">
    <citation type="journal article" date="2014" name="Front. Microbiol.">
        <title>High frequency of phylogenetically diverse reductive dehalogenase-homologous genes in deep subseafloor sedimentary metagenomes.</title>
        <authorList>
            <person name="Kawai M."/>
            <person name="Futagami T."/>
            <person name="Toyoda A."/>
            <person name="Takaki Y."/>
            <person name="Nishi S."/>
            <person name="Hori S."/>
            <person name="Arai W."/>
            <person name="Tsubouchi T."/>
            <person name="Morono Y."/>
            <person name="Uchiyama I."/>
            <person name="Ito T."/>
            <person name="Fujiyama A."/>
            <person name="Inagaki F."/>
            <person name="Takami H."/>
        </authorList>
    </citation>
    <scope>NUCLEOTIDE SEQUENCE</scope>
    <source>
        <strain evidence="2">Expedition CK06-06</strain>
    </source>
</reference>
<protein>
    <recommendedName>
        <fullName evidence="1">UspA domain-containing protein</fullName>
    </recommendedName>
</protein>